<accession>A0ABX4MHI4</accession>
<evidence type="ECO:0000313" key="2">
    <source>
        <dbReference type="Proteomes" id="UP000229529"/>
    </source>
</evidence>
<keyword evidence="2" id="KW-1185">Reference proteome</keyword>
<name>A0ABX4MHI4_9HYPH</name>
<proteinExistence type="predicted"/>
<reference evidence="1" key="1">
    <citation type="submission" date="2017-09" db="EMBL/GenBank/DDBJ databases">
        <authorList>
            <person name="Campbell M.A."/>
            <person name="Lukasik P."/>
            <person name="Simon C."/>
            <person name="McCutcheon J.P."/>
        </authorList>
    </citation>
    <scope>NUCLEOTIDE SEQUENCE [LARGE SCALE GENOMIC DNA]</scope>
    <source>
        <strain evidence="1">ALECUR</strain>
    </source>
</reference>
<dbReference type="EMBL" id="NXGS01000099">
    <property type="protein sequence ID" value="PIM96320.1"/>
    <property type="molecule type" value="Genomic_DNA"/>
</dbReference>
<protein>
    <submittedName>
        <fullName evidence="1">Riboflavin biosynthesis protein RibD</fullName>
    </submittedName>
</protein>
<gene>
    <name evidence="1" type="primary">ribD</name>
    <name evidence="1" type="ORF">alecur_147</name>
</gene>
<comment type="caution">
    <text evidence="1">The sequence shown here is derived from an EMBL/GenBank/DDBJ whole genome shotgun (WGS) entry which is preliminary data.</text>
</comment>
<organism evidence="1 2">
    <name type="scientific">Candidatus Hodgkinia cicadicola</name>
    <dbReference type="NCBI Taxonomy" id="573658"/>
    <lineage>
        <taxon>Bacteria</taxon>
        <taxon>Pseudomonadati</taxon>
        <taxon>Pseudomonadota</taxon>
        <taxon>Alphaproteobacteria</taxon>
        <taxon>Hyphomicrobiales</taxon>
        <taxon>Candidatus Hodgkinia</taxon>
    </lineage>
</organism>
<sequence>MAVVHSISILKYLIGGNLKQFVYNENNSPVVTCYAIVGQWIIKTETPQGGQPHAETLCLSELAREKPIEVVLSLSPCIEFDETPPCCYNLLASCSSLTVLELDRTQSEFVMFLRCFISVGWTRPRSTALIPSIGFKVDINREQCLLGPKTSLITCSVYPVISLAKIAMNAVTVRPNTDILVKVRLFARKLQMDMWTGNIPSKPSNKAPLNSPLWRRTDRVRRNLDYYKTFSRRLRRLTFGLPLTNDLSFADQISSNAYLFMTRITPPTPISRRTGHWLWSQTNISDPYLGGGVQPLTRRLFLKNQVINCQ</sequence>
<evidence type="ECO:0000313" key="1">
    <source>
        <dbReference type="EMBL" id="PIM96320.1"/>
    </source>
</evidence>
<dbReference type="Proteomes" id="UP000229529">
    <property type="component" value="Unassembled WGS sequence"/>
</dbReference>